<keyword evidence="4 6" id="KW-1133">Transmembrane helix</keyword>
<feature type="transmembrane region" description="Helical" evidence="6">
    <location>
        <begin position="56"/>
        <end position="73"/>
    </location>
</feature>
<dbReference type="PANTHER" id="PTHR33545">
    <property type="entry name" value="UPF0750 MEMBRANE PROTEIN YITT-RELATED"/>
    <property type="match status" value="1"/>
</dbReference>
<feature type="transmembrane region" description="Helical" evidence="6">
    <location>
        <begin position="105"/>
        <end position="127"/>
    </location>
</feature>
<gene>
    <name evidence="8" type="ORF">LSG31_21830</name>
</gene>
<evidence type="ECO:0000256" key="3">
    <source>
        <dbReference type="ARBA" id="ARBA00022692"/>
    </source>
</evidence>
<feature type="transmembrane region" description="Helical" evidence="6">
    <location>
        <begin position="79"/>
        <end position="98"/>
    </location>
</feature>
<evidence type="ECO:0000256" key="5">
    <source>
        <dbReference type="ARBA" id="ARBA00023136"/>
    </source>
</evidence>
<dbReference type="Pfam" id="PF10035">
    <property type="entry name" value="DUF2179"/>
    <property type="match status" value="1"/>
</dbReference>
<dbReference type="CDD" id="cd16380">
    <property type="entry name" value="YitT_C"/>
    <property type="match status" value="1"/>
</dbReference>
<evidence type="ECO:0000313" key="9">
    <source>
        <dbReference type="Proteomes" id="UP000830167"/>
    </source>
</evidence>
<keyword evidence="3 6" id="KW-0812">Transmembrane</keyword>
<feature type="transmembrane region" description="Helical" evidence="6">
    <location>
        <begin position="7"/>
        <end position="24"/>
    </location>
</feature>
<dbReference type="InterPro" id="IPR015867">
    <property type="entry name" value="N-reg_PII/ATP_PRibTrfase_C"/>
</dbReference>
<accession>A0ABY4CIW8</accession>
<dbReference type="Pfam" id="PF02588">
    <property type="entry name" value="YitT_membrane"/>
    <property type="match status" value="1"/>
</dbReference>
<sequence length="278" mass="30867">MKNLLKTLLELLLITLGCGLTAFGTNEFIIPSHLLAGGLTGICIIIYHYTNWPVGTQYMLFNIPLLVLGYIYIGKRFSFYTVYAVVMLSLFLNILHINKFFTHDVLLNAIFGGIVASAGSAIVLRFGGSSGGLDIPSRIIAKYKNIPMGKFMLLVNGLIVLSSAYIFTVQMAMYTLISIFMGAKTYESFLHHIDRISVMIITNKGDQVAEVITTTMRRGVTKWHAKGAYTQSDKEVLMCVVVNVQFQDLKQIVLAEDPEAFITVMPTSRVVGQFATVW</sequence>
<feature type="transmembrane region" description="Helical" evidence="6">
    <location>
        <begin position="30"/>
        <end position="49"/>
    </location>
</feature>
<dbReference type="InterPro" id="IPR051461">
    <property type="entry name" value="UPF0750_membrane"/>
</dbReference>
<dbReference type="PIRSF" id="PIRSF006483">
    <property type="entry name" value="Membrane_protein_YitT"/>
    <property type="match status" value="1"/>
</dbReference>
<comment type="subcellular location">
    <subcellularLocation>
        <location evidence="1">Cell membrane</location>
        <topology evidence="1">Multi-pass membrane protein</topology>
    </subcellularLocation>
</comment>
<organism evidence="8 9">
    <name type="scientific">Fodinisporobacter ferrooxydans</name>
    <dbReference type="NCBI Taxonomy" id="2901836"/>
    <lineage>
        <taxon>Bacteria</taxon>
        <taxon>Bacillati</taxon>
        <taxon>Bacillota</taxon>
        <taxon>Bacilli</taxon>
        <taxon>Bacillales</taxon>
        <taxon>Alicyclobacillaceae</taxon>
        <taxon>Fodinisporobacter</taxon>
    </lineage>
</organism>
<keyword evidence="9" id="KW-1185">Reference proteome</keyword>
<keyword evidence="5 6" id="KW-0472">Membrane</keyword>
<name>A0ABY4CIW8_9BACL</name>
<feature type="transmembrane region" description="Helical" evidence="6">
    <location>
        <begin position="151"/>
        <end position="177"/>
    </location>
</feature>
<proteinExistence type="predicted"/>
<feature type="domain" description="DUF2179" evidence="7">
    <location>
        <begin position="218"/>
        <end position="272"/>
    </location>
</feature>
<evidence type="ECO:0000313" key="8">
    <source>
        <dbReference type="EMBL" id="UOF90462.1"/>
    </source>
</evidence>
<reference evidence="8" key="1">
    <citation type="submission" date="2021-12" db="EMBL/GenBank/DDBJ databases">
        <title>Alicyclobacillaceae gen. nov., sp. nov., isolated from chalcocite enrichment system.</title>
        <authorList>
            <person name="Jiang Z."/>
        </authorList>
    </citation>
    <scope>NUCLEOTIDE SEQUENCE</scope>
    <source>
        <strain evidence="8">MYW30-H2</strain>
    </source>
</reference>
<dbReference type="Gene3D" id="3.30.70.120">
    <property type="match status" value="1"/>
</dbReference>
<evidence type="ECO:0000256" key="2">
    <source>
        <dbReference type="ARBA" id="ARBA00022475"/>
    </source>
</evidence>
<keyword evidence="2" id="KW-1003">Cell membrane</keyword>
<dbReference type="InterPro" id="IPR019264">
    <property type="entry name" value="DUF2179"/>
</dbReference>
<dbReference type="InterPro" id="IPR003740">
    <property type="entry name" value="YitT"/>
</dbReference>
<dbReference type="EMBL" id="CP089291">
    <property type="protein sequence ID" value="UOF90462.1"/>
    <property type="molecule type" value="Genomic_DNA"/>
</dbReference>
<dbReference type="Proteomes" id="UP000830167">
    <property type="component" value="Chromosome"/>
</dbReference>
<evidence type="ECO:0000256" key="1">
    <source>
        <dbReference type="ARBA" id="ARBA00004651"/>
    </source>
</evidence>
<dbReference type="RefSeq" id="WP_347437157.1">
    <property type="nucleotide sequence ID" value="NZ_CP089291.1"/>
</dbReference>
<evidence type="ECO:0000256" key="6">
    <source>
        <dbReference type="SAM" id="Phobius"/>
    </source>
</evidence>
<dbReference type="PANTHER" id="PTHR33545:SF5">
    <property type="entry name" value="UPF0750 MEMBRANE PROTEIN YITT"/>
    <property type="match status" value="1"/>
</dbReference>
<evidence type="ECO:0000256" key="4">
    <source>
        <dbReference type="ARBA" id="ARBA00022989"/>
    </source>
</evidence>
<evidence type="ECO:0000259" key="7">
    <source>
        <dbReference type="Pfam" id="PF10035"/>
    </source>
</evidence>
<protein>
    <submittedName>
        <fullName evidence="8">YitT family protein</fullName>
    </submittedName>
</protein>